<organism evidence="2 3">
    <name type="scientific">Runella rosea</name>
    <dbReference type="NCBI Taxonomy" id="2259595"/>
    <lineage>
        <taxon>Bacteria</taxon>
        <taxon>Pseudomonadati</taxon>
        <taxon>Bacteroidota</taxon>
        <taxon>Cytophagia</taxon>
        <taxon>Cytophagales</taxon>
        <taxon>Spirosomataceae</taxon>
        <taxon>Runella</taxon>
    </lineage>
</organism>
<keyword evidence="1" id="KW-0472">Membrane</keyword>
<dbReference type="Proteomes" id="UP000251993">
    <property type="component" value="Chromosome"/>
</dbReference>
<evidence type="ECO:0008006" key="4">
    <source>
        <dbReference type="Google" id="ProtNLM"/>
    </source>
</evidence>
<evidence type="ECO:0000313" key="3">
    <source>
        <dbReference type="Proteomes" id="UP000251993"/>
    </source>
</evidence>
<keyword evidence="1" id="KW-0812">Transmembrane</keyword>
<feature type="transmembrane region" description="Helical" evidence="1">
    <location>
        <begin position="7"/>
        <end position="28"/>
    </location>
</feature>
<accession>A0A344TIP0</accession>
<dbReference type="RefSeq" id="WP_114067294.1">
    <property type="nucleotide sequence ID" value="NZ_CP030850.1"/>
</dbReference>
<name>A0A344TIP0_9BACT</name>
<evidence type="ECO:0000313" key="2">
    <source>
        <dbReference type="EMBL" id="AXE18511.1"/>
    </source>
</evidence>
<gene>
    <name evidence="2" type="ORF">DR864_12475</name>
</gene>
<dbReference type="OrthoDB" id="853798at2"/>
<reference evidence="2 3" key="1">
    <citation type="submission" date="2018-07" db="EMBL/GenBank/DDBJ databases">
        <title>Genome sequencing of Runella.</title>
        <authorList>
            <person name="Baek M.-G."/>
            <person name="Yi H."/>
        </authorList>
    </citation>
    <scope>NUCLEOTIDE SEQUENCE [LARGE SCALE GENOMIC DNA]</scope>
    <source>
        <strain evidence="2 3">HYN0085</strain>
    </source>
</reference>
<protein>
    <recommendedName>
        <fullName evidence="4">DUF3311 domain-containing protein</fullName>
    </recommendedName>
</protein>
<dbReference type="KEGG" id="run:DR864_12475"/>
<feature type="transmembrane region" description="Helical" evidence="1">
    <location>
        <begin position="40"/>
        <end position="59"/>
    </location>
</feature>
<dbReference type="AlphaFoldDB" id="A0A344TIP0"/>
<proteinExistence type="predicted"/>
<keyword evidence="1" id="KW-1133">Transmembrane helix</keyword>
<keyword evidence="3" id="KW-1185">Reference proteome</keyword>
<sequence length="67" mass="7479">MNTNRKISLVALCVVAIVLFNTPFLSIFNKPTFIGSIPVFYGFLFGAWLLIIGATAWLLRQSEAEDE</sequence>
<dbReference type="EMBL" id="CP030850">
    <property type="protein sequence ID" value="AXE18511.1"/>
    <property type="molecule type" value="Genomic_DNA"/>
</dbReference>
<evidence type="ECO:0000256" key="1">
    <source>
        <dbReference type="SAM" id="Phobius"/>
    </source>
</evidence>